<keyword evidence="2" id="KW-1185">Reference proteome</keyword>
<dbReference type="OrthoDB" id="257177at2157"/>
<dbReference type="RefSeq" id="WP_015321572.1">
    <property type="nucleotide sequence ID" value="NC_019974.1"/>
</dbReference>
<sequence>MANRDDVSRELAECTECGAVYAARQWPDGRIKTIGSESCQCGSTEFSLVETVAADDEVEGRTPDEAE</sequence>
<dbReference type="eggNOG" id="arCOG11133">
    <property type="taxonomic scope" value="Archaea"/>
</dbReference>
<accession>L0K189</accession>
<protein>
    <submittedName>
        <fullName evidence="1">Uncharacterized protein</fullName>
    </submittedName>
</protein>
<dbReference type="EMBL" id="CP003929">
    <property type="protein sequence ID" value="AGB38129.1"/>
    <property type="molecule type" value="Genomic_DNA"/>
</dbReference>
<proteinExistence type="predicted"/>
<reference evidence="1 2" key="1">
    <citation type="submission" date="2012-11" db="EMBL/GenBank/DDBJ databases">
        <title>FINISHED of Natronococcus occultus SP4, DSM 3396.</title>
        <authorList>
            <consortium name="DOE Joint Genome Institute"/>
            <person name="Eisen J."/>
            <person name="Huntemann M."/>
            <person name="Wei C.-L."/>
            <person name="Han J."/>
            <person name="Detter J.C."/>
            <person name="Han C."/>
            <person name="Tapia R."/>
            <person name="Chen A."/>
            <person name="Kyrpides N."/>
            <person name="Mavromatis K."/>
            <person name="Markowitz V."/>
            <person name="Szeto E."/>
            <person name="Ivanova N."/>
            <person name="Mikhailova N."/>
            <person name="Ovchinnikova G."/>
            <person name="Pagani I."/>
            <person name="Pati A."/>
            <person name="Goodwin L."/>
            <person name="Nordberg H.P."/>
            <person name="Cantor M.N."/>
            <person name="Hua S.X."/>
            <person name="Woyke T."/>
            <person name="Eisen J."/>
            <person name="Klenk H.-P."/>
            <person name="Klenk H.-P."/>
        </authorList>
    </citation>
    <scope>NUCLEOTIDE SEQUENCE [LARGE SCALE GENOMIC DNA]</scope>
    <source>
        <strain evidence="1 2">SP4</strain>
    </source>
</reference>
<dbReference type="GeneID" id="14404037"/>
<dbReference type="AlphaFoldDB" id="L0K189"/>
<dbReference type="KEGG" id="nou:Natoc_2353"/>
<evidence type="ECO:0000313" key="2">
    <source>
        <dbReference type="Proteomes" id="UP000010878"/>
    </source>
</evidence>
<dbReference type="STRING" id="694430.Natoc_2353"/>
<dbReference type="HOGENOM" id="CLU_205637_0_0_2"/>
<evidence type="ECO:0000313" key="1">
    <source>
        <dbReference type="EMBL" id="AGB38129.1"/>
    </source>
</evidence>
<dbReference type="Proteomes" id="UP000010878">
    <property type="component" value="Chromosome"/>
</dbReference>
<organism evidence="1 2">
    <name type="scientific">Natronococcus occultus SP4</name>
    <dbReference type="NCBI Taxonomy" id="694430"/>
    <lineage>
        <taxon>Archaea</taxon>
        <taxon>Methanobacteriati</taxon>
        <taxon>Methanobacteriota</taxon>
        <taxon>Stenosarchaea group</taxon>
        <taxon>Halobacteria</taxon>
        <taxon>Halobacteriales</taxon>
        <taxon>Natrialbaceae</taxon>
        <taxon>Natronococcus</taxon>
    </lineage>
</organism>
<gene>
    <name evidence="1" type="ORF">Natoc_2353</name>
</gene>
<name>L0K189_9EURY</name>